<reference evidence="3" key="1">
    <citation type="journal article" date="2023" name="Mol. Phylogenet. Evol.">
        <title>Genome-scale phylogeny and comparative genomics of the fungal order Sordariales.</title>
        <authorList>
            <person name="Hensen N."/>
            <person name="Bonometti L."/>
            <person name="Westerberg I."/>
            <person name="Brannstrom I.O."/>
            <person name="Guillou S."/>
            <person name="Cros-Aarteil S."/>
            <person name="Calhoun S."/>
            <person name="Haridas S."/>
            <person name="Kuo A."/>
            <person name="Mondo S."/>
            <person name="Pangilinan J."/>
            <person name="Riley R."/>
            <person name="LaButti K."/>
            <person name="Andreopoulos B."/>
            <person name="Lipzen A."/>
            <person name="Chen C."/>
            <person name="Yan M."/>
            <person name="Daum C."/>
            <person name="Ng V."/>
            <person name="Clum A."/>
            <person name="Steindorff A."/>
            <person name="Ohm R.A."/>
            <person name="Martin F."/>
            <person name="Silar P."/>
            <person name="Natvig D.O."/>
            <person name="Lalanne C."/>
            <person name="Gautier V."/>
            <person name="Ament-Velasquez S.L."/>
            <person name="Kruys A."/>
            <person name="Hutchinson M.I."/>
            <person name="Powell A.J."/>
            <person name="Barry K."/>
            <person name="Miller A.N."/>
            <person name="Grigoriev I.V."/>
            <person name="Debuchy R."/>
            <person name="Gladieux P."/>
            <person name="Hiltunen Thoren M."/>
            <person name="Johannesson H."/>
        </authorList>
    </citation>
    <scope>NUCLEOTIDE SEQUENCE</scope>
    <source>
        <strain evidence="3">PSN293</strain>
    </source>
</reference>
<evidence type="ECO:0000313" key="4">
    <source>
        <dbReference type="Proteomes" id="UP001301769"/>
    </source>
</evidence>
<dbReference type="EMBL" id="MU858205">
    <property type="protein sequence ID" value="KAK4209424.1"/>
    <property type="molecule type" value="Genomic_DNA"/>
</dbReference>
<protein>
    <submittedName>
        <fullName evidence="3">Uncharacterized protein</fullName>
    </submittedName>
</protein>
<evidence type="ECO:0000313" key="3">
    <source>
        <dbReference type="EMBL" id="KAK4209424.1"/>
    </source>
</evidence>
<feature type="transmembrane region" description="Helical" evidence="2">
    <location>
        <begin position="53"/>
        <end position="77"/>
    </location>
</feature>
<comment type="caution">
    <text evidence="3">The sequence shown here is derived from an EMBL/GenBank/DDBJ whole genome shotgun (WGS) entry which is preliminary data.</text>
</comment>
<dbReference type="InterPro" id="IPR008160">
    <property type="entry name" value="Collagen"/>
</dbReference>
<gene>
    <name evidence="3" type="ORF">QBC37DRAFT_486113</name>
</gene>
<feature type="compositionally biased region" description="Polar residues" evidence="1">
    <location>
        <begin position="175"/>
        <end position="188"/>
    </location>
</feature>
<evidence type="ECO:0000256" key="1">
    <source>
        <dbReference type="SAM" id="MobiDB-lite"/>
    </source>
</evidence>
<keyword evidence="4" id="KW-1185">Reference proteome</keyword>
<dbReference type="Pfam" id="PF01391">
    <property type="entry name" value="Collagen"/>
    <property type="match status" value="1"/>
</dbReference>
<sequence>MHLDLDIDSIMTYTWPTLPLNPPTQSSSQFPRLPNISPNIAAPMPESSSSSSIQAALVIFGVLFGLVTVGIIVWCLCCRRRSRTADTESRAREVRVIRGPPGPPGPPGPRGIPGVPGPPGPPGIGIPGPPGISGPMGLTGPPGPQGRQGERGPQGEKGPKGERGEQGPCGPRSLHVQTQYPAGSTSKQRPQETPGVTPVRGKTARMTLPRELMFPGVSQSRALRSKRRGVRNESSKMGKLPSGYRSPYVETSLEEELSSPSSASSDPESEPIQRASGDSAPIPRSPIRAHNADVAAGRVRFDLPKSVVTGRSTIAA</sequence>
<reference evidence="3" key="2">
    <citation type="submission" date="2023-05" db="EMBL/GenBank/DDBJ databases">
        <authorList>
            <consortium name="Lawrence Berkeley National Laboratory"/>
            <person name="Steindorff A."/>
            <person name="Hensen N."/>
            <person name="Bonometti L."/>
            <person name="Westerberg I."/>
            <person name="Brannstrom I.O."/>
            <person name="Guillou S."/>
            <person name="Cros-Aarteil S."/>
            <person name="Calhoun S."/>
            <person name="Haridas S."/>
            <person name="Kuo A."/>
            <person name="Mondo S."/>
            <person name="Pangilinan J."/>
            <person name="Riley R."/>
            <person name="Labutti K."/>
            <person name="Andreopoulos B."/>
            <person name="Lipzen A."/>
            <person name="Chen C."/>
            <person name="Yanf M."/>
            <person name="Daum C."/>
            <person name="Ng V."/>
            <person name="Clum A."/>
            <person name="Ohm R."/>
            <person name="Martin F."/>
            <person name="Silar P."/>
            <person name="Natvig D."/>
            <person name="Lalanne C."/>
            <person name="Gautier V."/>
            <person name="Ament-Velasquez S.L."/>
            <person name="Kruys A."/>
            <person name="Hutchinson M.I."/>
            <person name="Powell A.J."/>
            <person name="Barry K."/>
            <person name="Miller A.N."/>
            <person name="Grigoriev I.V."/>
            <person name="Debuchy R."/>
            <person name="Gladieux P."/>
            <person name="Thoren M.H."/>
            <person name="Johannesson H."/>
        </authorList>
    </citation>
    <scope>NUCLEOTIDE SEQUENCE</scope>
    <source>
        <strain evidence="3">PSN293</strain>
    </source>
</reference>
<accession>A0AAN7B3Z1</accession>
<keyword evidence="2" id="KW-1133">Transmembrane helix</keyword>
<dbReference type="AlphaFoldDB" id="A0AAN7B3Z1"/>
<dbReference type="PANTHER" id="PTHR24023:SF1082">
    <property type="entry name" value="COLLAGEN TRIPLE HELIX REPEAT"/>
    <property type="match status" value="1"/>
</dbReference>
<dbReference type="InterPro" id="IPR050149">
    <property type="entry name" value="Collagen_superfamily"/>
</dbReference>
<dbReference type="GO" id="GO:0031012">
    <property type="term" value="C:extracellular matrix"/>
    <property type="evidence" value="ECO:0007669"/>
    <property type="project" value="TreeGrafter"/>
</dbReference>
<feature type="region of interest" description="Disordered" evidence="1">
    <location>
        <begin position="85"/>
        <end position="292"/>
    </location>
</feature>
<feature type="compositionally biased region" description="Pro residues" evidence="1">
    <location>
        <begin position="100"/>
        <end position="132"/>
    </location>
</feature>
<dbReference type="PANTHER" id="PTHR24023">
    <property type="entry name" value="COLLAGEN ALPHA"/>
    <property type="match status" value="1"/>
</dbReference>
<organism evidence="3 4">
    <name type="scientific">Rhypophila decipiens</name>
    <dbReference type="NCBI Taxonomy" id="261697"/>
    <lineage>
        <taxon>Eukaryota</taxon>
        <taxon>Fungi</taxon>
        <taxon>Dikarya</taxon>
        <taxon>Ascomycota</taxon>
        <taxon>Pezizomycotina</taxon>
        <taxon>Sordariomycetes</taxon>
        <taxon>Sordariomycetidae</taxon>
        <taxon>Sordariales</taxon>
        <taxon>Naviculisporaceae</taxon>
        <taxon>Rhypophila</taxon>
    </lineage>
</organism>
<proteinExistence type="predicted"/>
<keyword evidence="2" id="KW-0472">Membrane</keyword>
<feature type="compositionally biased region" description="Basic and acidic residues" evidence="1">
    <location>
        <begin position="148"/>
        <end position="165"/>
    </location>
</feature>
<dbReference type="Proteomes" id="UP001301769">
    <property type="component" value="Unassembled WGS sequence"/>
</dbReference>
<name>A0AAN7B3Z1_9PEZI</name>
<feature type="compositionally biased region" description="Basic and acidic residues" evidence="1">
    <location>
        <begin position="85"/>
        <end position="96"/>
    </location>
</feature>
<keyword evidence="2" id="KW-0812">Transmembrane</keyword>
<evidence type="ECO:0000256" key="2">
    <source>
        <dbReference type="SAM" id="Phobius"/>
    </source>
</evidence>